<evidence type="ECO:0000259" key="4">
    <source>
        <dbReference type="PROSITE" id="PS51186"/>
    </source>
</evidence>
<gene>
    <name evidence="5" type="ORF">Cvel_18911</name>
</gene>
<name>A0A0G4FV52_9ALVE</name>
<dbReference type="AlphaFoldDB" id="A0A0G4FV52"/>
<evidence type="ECO:0000256" key="1">
    <source>
        <dbReference type="ARBA" id="ARBA00022679"/>
    </source>
</evidence>
<dbReference type="VEuPathDB" id="CryptoDB:Cvel_18911"/>
<reference evidence="5" key="1">
    <citation type="submission" date="2014-11" db="EMBL/GenBank/DDBJ databases">
        <authorList>
            <person name="Otto D Thomas"/>
            <person name="Naeem Raeece"/>
        </authorList>
    </citation>
    <scope>NUCLEOTIDE SEQUENCE</scope>
</reference>
<evidence type="ECO:0000256" key="2">
    <source>
        <dbReference type="ARBA" id="ARBA00023315"/>
    </source>
</evidence>
<dbReference type="PANTHER" id="PTHR30602:SF12">
    <property type="entry name" value="AMINO-ACID ACETYLTRANSFERASE NAGS1, CHLOROPLASTIC-RELATED"/>
    <property type="match status" value="1"/>
</dbReference>
<feature type="domain" description="N-acetyltransferase" evidence="4">
    <location>
        <begin position="1"/>
        <end position="133"/>
    </location>
</feature>
<keyword evidence="1" id="KW-0808">Transferase</keyword>
<dbReference type="CDD" id="cd04301">
    <property type="entry name" value="NAT_SF"/>
    <property type="match status" value="1"/>
</dbReference>
<dbReference type="EMBL" id="CDMZ01000654">
    <property type="protein sequence ID" value="CEM18791.1"/>
    <property type="molecule type" value="Genomic_DNA"/>
</dbReference>
<dbReference type="Pfam" id="PF00583">
    <property type="entry name" value="Acetyltransf_1"/>
    <property type="match status" value="1"/>
</dbReference>
<protein>
    <recommendedName>
        <fullName evidence="4">N-acetyltransferase domain-containing protein</fullName>
    </recommendedName>
</protein>
<dbReference type="GO" id="GO:0004042">
    <property type="term" value="F:L-glutamate N-acetyltransferase activity"/>
    <property type="evidence" value="ECO:0007669"/>
    <property type="project" value="InterPro"/>
</dbReference>
<dbReference type="InterPro" id="IPR016181">
    <property type="entry name" value="Acyl_CoA_acyltransferase"/>
</dbReference>
<proteinExistence type="predicted"/>
<dbReference type="PROSITE" id="PS51186">
    <property type="entry name" value="GNAT"/>
    <property type="match status" value="1"/>
</dbReference>
<dbReference type="InterPro" id="IPR010167">
    <property type="entry name" value="NH2A_AcTrfase"/>
</dbReference>
<evidence type="ECO:0000256" key="3">
    <source>
        <dbReference type="SAM" id="MobiDB-lite"/>
    </source>
</evidence>
<sequence length="161" mass="18402">MDLIQPLARQGILKARSFEEVDRAIGTYFVCLRDGMVVAVAQLTPFSNRMGEIGCFAVHPKYRKAGRGEIMLGYIERLAVRLGMERLFCLSTQTMQWFEDHGFVSSEVSELPPEKKEKYDWGRKSKVYVKDLGDERDIDEEEKMWHAPAPPPASIPWGTYG</sequence>
<dbReference type="Gene3D" id="3.40.630.30">
    <property type="match status" value="1"/>
</dbReference>
<dbReference type="InterPro" id="IPR000182">
    <property type="entry name" value="GNAT_dom"/>
</dbReference>
<evidence type="ECO:0000313" key="5">
    <source>
        <dbReference type="EMBL" id="CEM18791.1"/>
    </source>
</evidence>
<organism evidence="5">
    <name type="scientific">Chromera velia CCMP2878</name>
    <dbReference type="NCBI Taxonomy" id="1169474"/>
    <lineage>
        <taxon>Eukaryota</taxon>
        <taxon>Sar</taxon>
        <taxon>Alveolata</taxon>
        <taxon>Colpodellida</taxon>
        <taxon>Chromeraceae</taxon>
        <taxon>Chromera</taxon>
    </lineage>
</organism>
<dbReference type="SUPFAM" id="SSF55729">
    <property type="entry name" value="Acyl-CoA N-acyltransferases (Nat)"/>
    <property type="match status" value="1"/>
</dbReference>
<dbReference type="GO" id="GO:0005737">
    <property type="term" value="C:cytoplasm"/>
    <property type="evidence" value="ECO:0007669"/>
    <property type="project" value="InterPro"/>
</dbReference>
<dbReference type="PANTHER" id="PTHR30602">
    <property type="entry name" value="AMINO-ACID ACETYLTRANSFERASE"/>
    <property type="match status" value="1"/>
</dbReference>
<dbReference type="GO" id="GO:0006526">
    <property type="term" value="P:L-arginine biosynthetic process"/>
    <property type="evidence" value="ECO:0007669"/>
    <property type="project" value="InterPro"/>
</dbReference>
<feature type="region of interest" description="Disordered" evidence="3">
    <location>
        <begin position="141"/>
        <end position="161"/>
    </location>
</feature>
<accession>A0A0G4FV52</accession>
<keyword evidence="2" id="KW-0012">Acyltransferase</keyword>